<dbReference type="Gene3D" id="3.90.1150.10">
    <property type="entry name" value="Aspartate Aminotransferase, domain 1"/>
    <property type="match status" value="1"/>
</dbReference>
<name>A0A7V3KMZ9_UNCW3</name>
<organism evidence="3">
    <name type="scientific">candidate division WOR-3 bacterium</name>
    <dbReference type="NCBI Taxonomy" id="2052148"/>
    <lineage>
        <taxon>Bacteria</taxon>
        <taxon>Bacteria division WOR-3</taxon>
    </lineage>
</organism>
<keyword evidence="3" id="KW-0032">Aminotransferase</keyword>
<evidence type="ECO:0000256" key="1">
    <source>
        <dbReference type="ARBA" id="ARBA00001933"/>
    </source>
</evidence>
<dbReference type="EMBL" id="DTGD01000093">
    <property type="protein sequence ID" value="HGB35746.1"/>
    <property type="molecule type" value="Genomic_DNA"/>
</dbReference>
<dbReference type="PANTHER" id="PTHR13693">
    <property type="entry name" value="CLASS II AMINOTRANSFERASE/8-AMINO-7-OXONONANOATE SYNTHASE"/>
    <property type="match status" value="1"/>
</dbReference>
<gene>
    <name evidence="3" type="ORF">ENV38_02420</name>
</gene>
<comment type="cofactor">
    <cofactor evidence="1">
        <name>pyridoxal 5'-phosphate</name>
        <dbReference type="ChEBI" id="CHEBI:597326"/>
    </cofactor>
</comment>
<proteinExistence type="predicted"/>
<accession>A0A7V3KMZ9</accession>
<dbReference type="AlphaFoldDB" id="A0A7V3KMZ9"/>
<dbReference type="InterPro" id="IPR015422">
    <property type="entry name" value="PyrdxlP-dep_Trfase_small"/>
</dbReference>
<comment type="caution">
    <text evidence="3">The sequence shown here is derived from an EMBL/GenBank/DDBJ whole genome shotgun (WGS) entry which is preliminary data.</text>
</comment>
<dbReference type="SUPFAM" id="SSF53383">
    <property type="entry name" value="PLP-dependent transferases"/>
    <property type="match status" value="1"/>
</dbReference>
<dbReference type="InterPro" id="IPR015424">
    <property type="entry name" value="PyrdxlP-dep_Trfase"/>
</dbReference>
<keyword evidence="2 3" id="KW-0808">Transferase</keyword>
<dbReference type="GO" id="GO:0008483">
    <property type="term" value="F:transaminase activity"/>
    <property type="evidence" value="ECO:0007669"/>
    <property type="project" value="UniProtKB-KW"/>
</dbReference>
<reference evidence="3" key="1">
    <citation type="journal article" date="2020" name="mSystems">
        <title>Genome- and Community-Level Interaction Insights into Carbon Utilization and Element Cycling Functions of Hydrothermarchaeota in Hydrothermal Sediment.</title>
        <authorList>
            <person name="Zhou Z."/>
            <person name="Liu Y."/>
            <person name="Xu W."/>
            <person name="Pan J."/>
            <person name="Luo Z.H."/>
            <person name="Li M."/>
        </authorList>
    </citation>
    <scope>NUCLEOTIDE SEQUENCE [LARGE SCALE GENOMIC DNA]</scope>
    <source>
        <strain evidence="3">SpSt-754</strain>
    </source>
</reference>
<evidence type="ECO:0000313" key="3">
    <source>
        <dbReference type="EMBL" id="HGB35746.1"/>
    </source>
</evidence>
<protein>
    <submittedName>
        <fullName evidence="3">Pyridoxal phosphate-dependent aminotransferase family protein</fullName>
    </submittedName>
</protein>
<dbReference type="InterPro" id="IPR015421">
    <property type="entry name" value="PyrdxlP-dep_Trfase_major"/>
</dbReference>
<evidence type="ECO:0000256" key="2">
    <source>
        <dbReference type="ARBA" id="ARBA00022679"/>
    </source>
</evidence>
<sequence>MNGEPTICSGRGPWIAKGKRLFLNLSGGDILGLTSNKEFVTAFLQNLESADLYNCPFFSYESQSTRIPPNKLNEIKGQRKALLFKDLTTLFNLLANHLLKRGYVLLVDEQFEMTNIPLIRNINNQVQIFPHNSFSTIKKHIEAQSDSNFAILVQTVYPLSSELLPVNELLEISQSDHVLLIIYESWADGLLGEGGEGLKSLISTIPQNSIIVGSYTHILPLSFSYIASPETFIDPLESDLKDQPFNPEATEFQVGITLWFINFLNSQKSPLRKLSDNANYLRYELATKGFRVLGDFAPLIPVLVGEREKALEFYNGLLENKILANLLNYPLVPLGKSRILLIPSVLHSKEDLDFALNKLEKVAKTLGII</sequence>
<dbReference type="InterPro" id="IPR050087">
    <property type="entry name" value="AON_synthase_class-II"/>
</dbReference>
<dbReference type="Gene3D" id="3.40.640.10">
    <property type="entry name" value="Type I PLP-dependent aspartate aminotransferase-like (Major domain)"/>
    <property type="match status" value="1"/>
</dbReference>